<keyword evidence="2 3" id="KW-0732">Signal</keyword>
<feature type="chain" id="PRO_5008079547" evidence="3">
    <location>
        <begin position="20"/>
        <end position="257"/>
    </location>
</feature>
<dbReference type="SUPFAM" id="SSF53850">
    <property type="entry name" value="Periplasmic binding protein-like II"/>
    <property type="match status" value="1"/>
</dbReference>
<gene>
    <name evidence="5" type="ORF">APB76_03160</name>
</gene>
<evidence type="ECO:0000313" key="6">
    <source>
        <dbReference type="Proteomes" id="UP000078406"/>
    </source>
</evidence>
<accession>A0A177Y499</accession>
<feature type="signal peptide" evidence="3">
    <location>
        <begin position="1"/>
        <end position="19"/>
    </location>
</feature>
<dbReference type="Gene3D" id="3.40.190.10">
    <property type="entry name" value="Periplasmic binding protein-like II"/>
    <property type="match status" value="2"/>
</dbReference>
<dbReference type="InterPro" id="IPR001638">
    <property type="entry name" value="Solute-binding_3/MltF_N"/>
</dbReference>
<evidence type="ECO:0000256" key="3">
    <source>
        <dbReference type="SAM" id="SignalP"/>
    </source>
</evidence>
<dbReference type="Pfam" id="PF00497">
    <property type="entry name" value="SBP_bac_3"/>
    <property type="match status" value="1"/>
</dbReference>
<reference evidence="5 6" key="1">
    <citation type="journal article" date="2016" name="Syst. Appl. Microbiol.">
        <title>Vibrio bivalvicida sp. nov., a novel larval pathogen for bivalve molluscs reared in a hatchery.</title>
        <authorList>
            <person name="Dubert J."/>
            <person name="Romalde J.L."/>
            <person name="Prado S."/>
            <person name="Barja J.L."/>
        </authorList>
    </citation>
    <scope>NUCLEOTIDE SEQUENCE [LARGE SCALE GENOMIC DNA]</scope>
    <source>
        <strain evidence="5 6">605</strain>
    </source>
</reference>
<comment type="similarity">
    <text evidence="1">Belongs to the bacterial solute-binding protein 3 family.</text>
</comment>
<evidence type="ECO:0000259" key="4">
    <source>
        <dbReference type="Pfam" id="PF00497"/>
    </source>
</evidence>
<dbReference type="EMBL" id="LLEI02000016">
    <property type="protein sequence ID" value="OAJ95708.1"/>
    <property type="molecule type" value="Genomic_DNA"/>
</dbReference>
<dbReference type="RefSeq" id="WP_054962963.1">
    <property type="nucleotide sequence ID" value="NZ_LLEI02000016.1"/>
</dbReference>
<protein>
    <submittedName>
        <fullName evidence="5">ABC transporter substrate-binding protein</fullName>
    </submittedName>
</protein>
<name>A0A177Y499_9VIBR</name>
<dbReference type="Proteomes" id="UP000078406">
    <property type="component" value="Unassembled WGS sequence"/>
</dbReference>
<dbReference type="AlphaFoldDB" id="A0A177Y499"/>
<evidence type="ECO:0000256" key="2">
    <source>
        <dbReference type="ARBA" id="ARBA00022729"/>
    </source>
</evidence>
<comment type="caution">
    <text evidence="5">The sequence shown here is derived from an EMBL/GenBank/DDBJ whole genome shotgun (WGS) entry which is preliminary data.</text>
</comment>
<dbReference type="PANTHER" id="PTHR35936">
    <property type="entry name" value="MEMBRANE-BOUND LYTIC MUREIN TRANSGLYCOSYLASE F"/>
    <property type="match status" value="1"/>
</dbReference>
<sequence length="257" mass="28650">MRLLLTLVCALLLSTTAVAKTDITIYGDDTYPPYSYVESGRLTGIYTVVLENIFAKMPDYNITLKGTPWKRGLSQIEGSKIFALYPPYKRPEQRPYMEYDVPILDEKLVVVCQKSVLSSAKPNWPNDYLGLTIGNNAGFSAGGDEFWSAVKAGKIKVTETKGTPKNLLKLIAGRIDCYMNDALSIQWELKKLQNEGKYDGQSVVEGATISSEQGFLGIVTNGASFPYKENFKAEYHKILSEMKQSGEIDKIVNDFIK</sequence>
<proteinExistence type="inferred from homology"/>
<organism evidence="5 6">
    <name type="scientific">Vibrio bivalvicida</name>
    <dbReference type="NCBI Taxonomy" id="1276888"/>
    <lineage>
        <taxon>Bacteria</taxon>
        <taxon>Pseudomonadati</taxon>
        <taxon>Pseudomonadota</taxon>
        <taxon>Gammaproteobacteria</taxon>
        <taxon>Vibrionales</taxon>
        <taxon>Vibrionaceae</taxon>
        <taxon>Vibrio</taxon>
        <taxon>Vibrio oreintalis group</taxon>
    </lineage>
</organism>
<evidence type="ECO:0000256" key="1">
    <source>
        <dbReference type="ARBA" id="ARBA00010333"/>
    </source>
</evidence>
<evidence type="ECO:0000313" key="5">
    <source>
        <dbReference type="EMBL" id="OAJ95708.1"/>
    </source>
</evidence>
<dbReference type="PANTHER" id="PTHR35936:SF25">
    <property type="entry name" value="ABC TRANSPORTER SUBSTRATE-BINDING PROTEIN"/>
    <property type="match status" value="1"/>
</dbReference>
<feature type="domain" description="Solute-binding protein family 3/N-terminal" evidence="4">
    <location>
        <begin position="23"/>
        <end position="256"/>
    </location>
</feature>